<protein>
    <submittedName>
        <fullName evidence="3">Uncharacterized protein</fullName>
    </submittedName>
</protein>
<evidence type="ECO:0000256" key="2">
    <source>
        <dbReference type="SAM" id="Phobius"/>
    </source>
</evidence>
<accession>A0ABS8T842</accession>
<name>A0ABS8T842_DATST</name>
<evidence type="ECO:0000313" key="4">
    <source>
        <dbReference type="Proteomes" id="UP000823775"/>
    </source>
</evidence>
<dbReference type="EMBL" id="JACEIK010001190">
    <property type="protein sequence ID" value="MCD7467011.1"/>
    <property type="molecule type" value="Genomic_DNA"/>
</dbReference>
<feature type="transmembrane region" description="Helical" evidence="2">
    <location>
        <begin position="205"/>
        <end position="224"/>
    </location>
</feature>
<feature type="compositionally biased region" description="Basic and acidic residues" evidence="1">
    <location>
        <begin position="23"/>
        <end position="63"/>
    </location>
</feature>
<feature type="region of interest" description="Disordered" evidence="1">
    <location>
        <begin position="150"/>
        <end position="195"/>
    </location>
</feature>
<reference evidence="3 4" key="1">
    <citation type="journal article" date="2021" name="BMC Genomics">
        <title>Datura genome reveals duplications of psychoactive alkaloid biosynthetic genes and high mutation rate following tissue culture.</title>
        <authorList>
            <person name="Rajewski A."/>
            <person name="Carter-House D."/>
            <person name="Stajich J."/>
            <person name="Litt A."/>
        </authorList>
    </citation>
    <scope>NUCLEOTIDE SEQUENCE [LARGE SCALE GENOMIC DNA]</scope>
    <source>
        <strain evidence="3">AR-01</strain>
    </source>
</reference>
<gene>
    <name evidence="3" type="ORF">HAX54_004182</name>
</gene>
<feature type="compositionally biased region" description="Polar residues" evidence="1">
    <location>
        <begin position="89"/>
        <end position="107"/>
    </location>
</feature>
<proteinExistence type="predicted"/>
<evidence type="ECO:0000256" key="1">
    <source>
        <dbReference type="SAM" id="MobiDB-lite"/>
    </source>
</evidence>
<feature type="region of interest" description="Disordered" evidence="1">
    <location>
        <begin position="1"/>
        <end position="107"/>
    </location>
</feature>
<evidence type="ECO:0000313" key="3">
    <source>
        <dbReference type="EMBL" id="MCD7467011.1"/>
    </source>
</evidence>
<keyword evidence="2" id="KW-1133">Transmembrane helix</keyword>
<organism evidence="3 4">
    <name type="scientific">Datura stramonium</name>
    <name type="common">Jimsonweed</name>
    <name type="synonym">Common thornapple</name>
    <dbReference type="NCBI Taxonomy" id="4076"/>
    <lineage>
        <taxon>Eukaryota</taxon>
        <taxon>Viridiplantae</taxon>
        <taxon>Streptophyta</taxon>
        <taxon>Embryophyta</taxon>
        <taxon>Tracheophyta</taxon>
        <taxon>Spermatophyta</taxon>
        <taxon>Magnoliopsida</taxon>
        <taxon>eudicotyledons</taxon>
        <taxon>Gunneridae</taxon>
        <taxon>Pentapetalae</taxon>
        <taxon>asterids</taxon>
        <taxon>lamiids</taxon>
        <taxon>Solanales</taxon>
        <taxon>Solanaceae</taxon>
        <taxon>Solanoideae</taxon>
        <taxon>Datureae</taxon>
        <taxon>Datura</taxon>
    </lineage>
</organism>
<keyword evidence="2" id="KW-0812">Transmembrane</keyword>
<feature type="region of interest" description="Disordered" evidence="1">
    <location>
        <begin position="123"/>
        <end position="142"/>
    </location>
</feature>
<keyword evidence="2" id="KW-0472">Membrane</keyword>
<feature type="compositionally biased region" description="Polar residues" evidence="1">
    <location>
        <begin position="161"/>
        <end position="175"/>
    </location>
</feature>
<dbReference type="Proteomes" id="UP000823775">
    <property type="component" value="Unassembled WGS sequence"/>
</dbReference>
<comment type="caution">
    <text evidence="3">The sequence shown here is derived from an EMBL/GenBank/DDBJ whole genome shotgun (WGS) entry which is preliminary data.</text>
</comment>
<sequence>MVAESSLSPSKEHAQQHKALRQNLDEKDGPKSNSKTEKQDQNKRQTDNREKERQDNNKEDNMDRNSQASTKNYRHQRGKEQDTEKKNSKTTGYKINVIDSSTSLPSNIKKTTATDLVVDLRGDDKIEQNKKTVNPGESEIETQHEEVIEDSMGLEQHSKETGISQIADNLENKGNSNKKEQEEKRGRKHSKTFPNGLSEEKACKFAVLLAIAFSISVVVLQYLFRTLKVQ</sequence>
<feature type="compositionally biased region" description="Basic and acidic residues" evidence="1">
    <location>
        <begin position="78"/>
        <end position="87"/>
    </location>
</feature>
<keyword evidence="4" id="KW-1185">Reference proteome</keyword>